<name>A0A9D0ZV60_9FIRM</name>
<keyword evidence="3 5" id="KW-0067">ATP-binding</keyword>
<dbReference type="InterPro" id="IPR051782">
    <property type="entry name" value="ABC_Transporter_VariousFunc"/>
</dbReference>
<dbReference type="EMBL" id="DVFT01000117">
    <property type="protein sequence ID" value="HIQ96446.1"/>
    <property type="molecule type" value="Genomic_DNA"/>
</dbReference>
<evidence type="ECO:0000313" key="6">
    <source>
        <dbReference type="Proteomes" id="UP000886886"/>
    </source>
</evidence>
<sequence>MIQVRHLTKNYGNGKGIYDISFEVGKGEIFGLVGPKGAGKTTVMRAVMGFLHPGYGTIKVSGKDGIQNPEFVQRIAGYLPARGELPEEMTGMQFLRMMAKMRSMRSVEKAMRLCRHFSIQPEVRISEMSRSGRQRLKIVTAFMHDPKLLLLDEPARGLDLLMQQQFLKLLREEKEAGKTILLASPVFEVIDAACDRAGILRNGTMIAVASLSSIRDIKRSAYQITFQSEREALRFAKDEEEVREIFGNHVIVCVTGALKPLVERLADYEVAEFAAYPQRLEEILVHYYGGSYRA</sequence>
<dbReference type="Proteomes" id="UP000886886">
    <property type="component" value="Unassembled WGS sequence"/>
</dbReference>
<feature type="domain" description="ABC transporter" evidence="4">
    <location>
        <begin position="2"/>
        <end position="227"/>
    </location>
</feature>
<dbReference type="SMART" id="SM00382">
    <property type="entry name" value="AAA"/>
    <property type="match status" value="1"/>
</dbReference>
<dbReference type="PROSITE" id="PS50893">
    <property type="entry name" value="ABC_TRANSPORTER_2"/>
    <property type="match status" value="1"/>
</dbReference>
<evidence type="ECO:0000256" key="2">
    <source>
        <dbReference type="ARBA" id="ARBA00022741"/>
    </source>
</evidence>
<dbReference type="GO" id="GO:0016887">
    <property type="term" value="F:ATP hydrolysis activity"/>
    <property type="evidence" value="ECO:0007669"/>
    <property type="project" value="InterPro"/>
</dbReference>
<accession>A0A9D0ZV60</accession>
<organism evidence="5 6">
    <name type="scientific">Candidatus Limivivens merdigallinarum</name>
    <dbReference type="NCBI Taxonomy" id="2840859"/>
    <lineage>
        <taxon>Bacteria</taxon>
        <taxon>Bacillati</taxon>
        <taxon>Bacillota</taxon>
        <taxon>Clostridia</taxon>
        <taxon>Lachnospirales</taxon>
        <taxon>Lachnospiraceae</taxon>
        <taxon>Lachnospiraceae incertae sedis</taxon>
        <taxon>Candidatus Limivivens</taxon>
    </lineage>
</organism>
<protein>
    <submittedName>
        <fullName evidence="5">ABC transporter ATP-binding protein</fullName>
    </submittedName>
</protein>
<gene>
    <name evidence="5" type="ORF">IAB26_07785</name>
</gene>
<reference evidence="5" key="2">
    <citation type="journal article" date="2021" name="PeerJ">
        <title>Extensive microbial diversity within the chicken gut microbiome revealed by metagenomics and culture.</title>
        <authorList>
            <person name="Gilroy R."/>
            <person name="Ravi A."/>
            <person name="Getino M."/>
            <person name="Pursley I."/>
            <person name="Horton D.L."/>
            <person name="Alikhan N.F."/>
            <person name="Baker D."/>
            <person name="Gharbi K."/>
            <person name="Hall N."/>
            <person name="Watson M."/>
            <person name="Adriaenssens E.M."/>
            <person name="Foster-Nyarko E."/>
            <person name="Jarju S."/>
            <person name="Secka A."/>
            <person name="Antonio M."/>
            <person name="Oren A."/>
            <person name="Chaudhuri R.R."/>
            <person name="La Ragione R."/>
            <person name="Hildebrand F."/>
            <person name="Pallen M.J."/>
        </authorList>
    </citation>
    <scope>NUCLEOTIDE SEQUENCE</scope>
    <source>
        <strain evidence="5">ChiSjej3B21-11622</strain>
    </source>
</reference>
<dbReference type="SUPFAM" id="SSF52540">
    <property type="entry name" value="P-loop containing nucleoside triphosphate hydrolases"/>
    <property type="match status" value="1"/>
</dbReference>
<keyword evidence="1" id="KW-0813">Transport</keyword>
<evidence type="ECO:0000256" key="1">
    <source>
        <dbReference type="ARBA" id="ARBA00022448"/>
    </source>
</evidence>
<dbReference type="InterPro" id="IPR027417">
    <property type="entry name" value="P-loop_NTPase"/>
</dbReference>
<dbReference type="PANTHER" id="PTHR42939:SF1">
    <property type="entry name" value="ABC TRANSPORTER ATP-BINDING PROTEIN ALBC-RELATED"/>
    <property type="match status" value="1"/>
</dbReference>
<dbReference type="PANTHER" id="PTHR42939">
    <property type="entry name" value="ABC TRANSPORTER ATP-BINDING PROTEIN ALBC-RELATED"/>
    <property type="match status" value="1"/>
</dbReference>
<evidence type="ECO:0000256" key="3">
    <source>
        <dbReference type="ARBA" id="ARBA00022840"/>
    </source>
</evidence>
<dbReference type="AlphaFoldDB" id="A0A9D0ZV60"/>
<evidence type="ECO:0000313" key="5">
    <source>
        <dbReference type="EMBL" id="HIQ96446.1"/>
    </source>
</evidence>
<comment type="caution">
    <text evidence="5">The sequence shown here is derived from an EMBL/GenBank/DDBJ whole genome shotgun (WGS) entry which is preliminary data.</text>
</comment>
<evidence type="ECO:0000259" key="4">
    <source>
        <dbReference type="PROSITE" id="PS50893"/>
    </source>
</evidence>
<proteinExistence type="predicted"/>
<dbReference type="InterPro" id="IPR003439">
    <property type="entry name" value="ABC_transporter-like_ATP-bd"/>
</dbReference>
<dbReference type="GO" id="GO:0005524">
    <property type="term" value="F:ATP binding"/>
    <property type="evidence" value="ECO:0007669"/>
    <property type="project" value="UniProtKB-KW"/>
</dbReference>
<dbReference type="Gene3D" id="3.40.50.300">
    <property type="entry name" value="P-loop containing nucleotide triphosphate hydrolases"/>
    <property type="match status" value="1"/>
</dbReference>
<reference evidence="5" key="1">
    <citation type="submission" date="2020-10" db="EMBL/GenBank/DDBJ databases">
        <authorList>
            <person name="Gilroy R."/>
        </authorList>
    </citation>
    <scope>NUCLEOTIDE SEQUENCE</scope>
    <source>
        <strain evidence="5">ChiSjej3B21-11622</strain>
    </source>
</reference>
<keyword evidence="2" id="KW-0547">Nucleotide-binding</keyword>
<dbReference type="CDD" id="cd03230">
    <property type="entry name" value="ABC_DR_subfamily_A"/>
    <property type="match status" value="1"/>
</dbReference>
<dbReference type="InterPro" id="IPR003593">
    <property type="entry name" value="AAA+_ATPase"/>
</dbReference>
<dbReference type="Pfam" id="PF00005">
    <property type="entry name" value="ABC_tran"/>
    <property type="match status" value="1"/>
</dbReference>